<dbReference type="OrthoDB" id="1731207at2759"/>
<protein>
    <recommendedName>
        <fullName evidence="2">Retrotransposon gag domain-containing protein</fullName>
    </recommendedName>
</protein>
<evidence type="ECO:0000259" key="2">
    <source>
        <dbReference type="Pfam" id="PF03732"/>
    </source>
</evidence>
<feature type="compositionally biased region" description="Low complexity" evidence="1">
    <location>
        <begin position="69"/>
        <end position="78"/>
    </location>
</feature>
<name>A0A6D2KMW4_9BRAS</name>
<dbReference type="PANTHER" id="PTHR35046:SF9">
    <property type="entry name" value="RNA-DIRECTED DNA POLYMERASE"/>
    <property type="match status" value="1"/>
</dbReference>
<organism evidence="3 4">
    <name type="scientific">Microthlaspi erraticum</name>
    <dbReference type="NCBI Taxonomy" id="1685480"/>
    <lineage>
        <taxon>Eukaryota</taxon>
        <taxon>Viridiplantae</taxon>
        <taxon>Streptophyta</taxon>
        <taxon>Embryophyta</taxon>
        <taxon>Tracheophyta</taxon>
        <taxon>Spermatophyta</taxon>
        <taxon>Magnoliopsida</taxon>
        <taxon>eudicotyledons</taxon>
        <taxon>Gunneridae</taxon>
        <taxon>Pentapetalae</taxon>
        <taxon>rosids</taxon>
        <taxon>malvids</taxon>
        <taxon>Brassicales</taxon>
        <taxon>Brassicaceae</taxon>
        <taxon>Coluteocarpeae</taxon>
        <taxon>Microthlaspi</taxon>
    </lineage>
</organism>
<evidence type="ECO:0000256" key="1">
    <source>
        <dbReference type="SAM" id="MobiDB-lite"/>
    </source>
</evidence>
<proteinExistence type="predicted"/>
<accession>A0A6D2KMW4</accession>
<evidence type="ECO:0000313" key="4">
    <source>
        <dbReference type="Proteomes" id="UP000467841"/>
    </source>
</evidence>
<dbReference type="PANTHER" id="PTHR35046">
    <property type="entry name" value="ZINC KNUCKLE (CCHC-TYPE) FAMILY PROTEIN"/>
    <property type="match status" value="1"/>
</dbReference>
<dbReference type="EMBL" id="CACVBM020001447">
    <property type="protein sequence ID" value="CAA7050372.1"/>
    <property type="molecule type" value="Genomic_DNA"/>
</dbReference>
<gene>
    <name evidence="3" type="ORF">MERR_LOCUS37607</name>
</gene>
<keyword evidence="4" id="KW-1185">Reference proteome</keyword>
<dbReference type="AlphaFoldDB" id="A0A6D2KMW4"/>
<feature type="region of interest" description="Disordered" evidence="1">
    <location>
        <begin position="27"/>
        <end position="97"/>
    </location>
</feature>
<comment type="caution">
    <text evidence="3">The sequence shown here is derived from an EMBL/GenBank/DDBJ whole genome shotgun (WGS) entry which is preliminary data.</text>
</comment>
<sequence length="238" mass="28038">MAMDKEEGSSGVGEALLDQIKKMMADEFDRREQIKQGKRKETRNPIHISDGDKRNDPMASHGLGDDQAHAYYGSGHSSHSSRRRARRQREEPNRMVENLGGYKMRIPPFHGRNNPDEYMDWEKKCEFNFNLHNIIGDNRVKLAVSEFNDYALRWWEQITLAREIGGAFEVTTWEEMKRIMRKRFVPGHYQRELHSKLRKLTQGSKSVEEYYQEMEVMLLCANVVEDREAMMKGFCVWM</sequence>
<dbReference type="Pfam" id="PF03732">
    <property type="entry name" value="Retrotrans_gag"/>
    <property type="match status" value="1"/>
</dbReference>
<feature type="domain" description="Retrotransposon gag" evidence="2">
    <location>
        <begin position="141"/>
        <end position="234"/>
    </location>
</feature>
<evidence type="ECO:0000313" key="3">
    <source>
        <dbReference type="EMBL" id="CAA7050372.1"/>
    </source>
</evidence>
<dbReference type="Proteomes" id="UP000467841">
    <property type="component" value="Unassembled WGS sequence"/>
</dbReference>
<reference evidence="3" key="1">
    <citation type="submission" date="2020-01" db="EMBL/GenBank/DDBJ databases">
        <authorList>
            <person name="Mishra B."/>
        </authorList>
    </citation>
    <scope>NUCLEOTIDE SEQUENCE [LARGE SCALE GENOMIC DNA]</scope>
</reference>
<dbReference type="InterPro" id="IPR005162">
    <property type="entry name" value="Retrotrans_gag_dom"/>
</dbReference>